<organism evidence="9 10">
    <name type="scientific">Lineolata rhizophorae</name>
    <dbReference type="NCBI Taxonomy" id="578093"/>
    <lineage>
        <taxon>Eukaryota</taxon>
        <taxon>Fungi</taxon>
        <taxon>Dikarya</taxon>
        <taxon>Ascomycota</taxon>
        <taxon>Pezizomycotina</taxon>
        <taxon>Dothideomycetes</taxon>
        <taxon>Dothideomycetes incertae sedis</taxon>
        <taxon>Lineolatales</taxon>
        <taxon>Lineolataceae</taxon>
        <taxon>Lineolata</taxon>
    </lineage>
</organism>
<evidence type="ECO:0000313" key="9">
    <source>
        <dbReference type="EMBL" id="KAF2453059.1"/>
    </source>
</evidence>
<feature type="transmembrane region" description="Helical" evidence="7">
    <location>
        <begin position="181"/>
        <end position="203"/>
    </location>
</feature>
<evidence type="ECO:0000256" key="1">
    <source>
        <dbReference type="ARBA" id="ARBA00004141"/>
    </source>
</evidence>
<name>A0A6A6NN33_9PEZI</name>
<feature type="region of interest" description="Disordered" evidence="6">
    <location>
        <begin position="287"/>
        <end position="349"/>
    </location>
</feature>
<evidence type="ECO:0000256" key="4">
    <source>
        <dbReference type="ARBA" id="ARBA00023136"/>
    </source>
</evidence>
<feature type="transmembrane region" description="Helical" evidence="7">
    <location>
        <begin position="132"/>
        <end position="154"/>
    </location>
</feature>
<feature type="transmembrane region" description="Helical" evidence="7">
    <location>
        <begin position="54"/>
        <end position="75"/>
    </location>
</feature>
<keyword evidence="3 7" id="KW-1133">Transmembrane helix</keyword>
<keyword evidence="4 7" id="KW-0472">Membrane</keyword>
<accession>A0A6A6NN33</accession>
<feature type="transmembrane region" description="Helical" evidence="7">
    <location>
        <begin position="20"/>
        <end position="42"/>
    </location>
</feature>
<evidence type="ECO:0000259" key="8">
    <source>
        <dbReference type="Pfam" id="PF20684"/>
    </source>
</evidence>
<protein>
    <recommendedName>
        <fullName evidence="8">Rhodopsin domain-containing protein</fullName>
    </recommendedName>
</protein>
<dbReference type="AlphaFoldDB" id="A0A6A6NN33"/>
<dbReference type="Proteomes" id="UP000799766">
    <property type="component" value="Unassembled WGS sequence"/>
</dbReference>
<dbReference type="PANTHER" id="PTHR33048">
    <property type="entry name" value="PTH11-LIKE INTEGRAL MEMBRANE PROTEIN (AFU_ORTHOLOGUE AFUA_5G11245)"/>
    <property type="match status" value="1"/>
</dbReference>
<evidence type="ECO:0000256" key="6">
    <source>
        <dbReference type="SAM" id="MobiDB-lite"/>
    </source>
</evidence>
<proteinExistence type="inferred from homology"/>
<comment type="similarity">
    <text evidence="5">Belongs to the SAT4 family.</text>
</comment>
<evidence type="ECO:0000256" key="5">
    <source>
        <dbReference type="ARBA" id="ARBA00038359"/>
    </source>
</evidence>
<feature type="transmembrane region" description="Helical" evidence="7">
    <location>
        <begin position="95"/>
        <end position="120"/>
    </location>
</feature>
<evidence type="ECO:0000256" key="2">
    <source>
        <dbReference type="ARBA" id="ARBA00022692"/>
    </source>
</evidence>
<keyword evidence="2 7" id="KW-0812">Transmembrane</keyword>
<keyword evidence="10" id="KW-1185">Reference proteome</keyword>
<reference evidence="9" key="1">
    <citation type="journal article" date="2020" name="Stud. Mycol.">
        <title>101 Dothideomycetes genomes: a test case for predicting lifestyles and emergence of pathogens.</title>
        <authorList>
            <person name="Haridas S."/>
            <person name="Albert R."/>
            <person name="Binder M."/>
            <person name="Bloem J."/>
            <person name="Labutti K."/>
            <person name="Salamov A."/>
            <person name="Andreopoulos B."/>
            <person name="Baker S."/>
            <person name="Barry K."/>
            <person name="Bills G."/>
            <person name="Bluhm B."/>
            <person name="Cannon C."/>
            <person name="Castanera R."/>
            <person name="Culley D."/>
            <person name="Daum C."/>
            <person name="Ezra D."/>
            <person name="Gonzalez J."/>
            <person name="Henrissat B."/>
            <person name="Kuo A."/>
            <person name="Liang C."/>
            <person name="Lipzen A."/>
            <person name="Lutzoni F."/>
            <person name="Magnuson J."/>
            <person name="Mondo S."/>
            <person name="Nolan M."/>
            <person name="Ohm R."/>
            <person name="Pangilinan J."/>
            <person name="Park H.-J."/>
            <person name="Ramirez L."/>
            <person name="Alfaro M."/>
            <person name="Sun H."/>
            <person name="Tritt A."/>
            <person name="Yoshinaga Y."/>
            <person name="Zwiers L.-H."/>
            <person name="Turgeon B."/>
            <person name="Goodwin S."/>
            <person name="Spatafora J."/>
            <person name="Crous P."/>
            <person name="Grigoriev I."/>
        </authorList>
    </citation>
    <scope>NUCLEOTIDE SEQUENCE</scope>
    <source>
        <strain evidence="9">ATCC 16933</strain>
    </source>
</reference>
<comment type="subcellular location">
    <subcellularLocation>
        <location evidence="1">Membrane</location>
        <topology evidence="1">Multi-pass membrane protein</topology>
    </subcellularLocation>
</comment>
<dbReference type="OrthoDB" id="5331848at2759"/>
<dbReference type="Pfam" id="PF20684">
    <property type="entry name" value="Fung_rhodopsin"/>
    <property type="match status" value="1"/>
</dbReference>
<evidence type="ECO:0000256" key="7">
    <source>
        <dbReference type="SAM" id="Phobius"/>
    </source>
</evidence>
<evidence type="ECO:0000256" key="3">
    <source>
        <dbReference type="ARBA" id="ARBA00022989"/>
    </source>
</evidence>
<sequence length="406" mass="43441">MATSSSELPPEVASQNKGPAIIASTVTLTALATIFVAGRTYVRSRILRHLGLDDYLILLSMIFGYVNLGLSSAAVANGNGRHFQLLTTEQQENTIMFTIAGFCPGIFSFAVPKLAVVSLLTKVMNPSKLHRIWLWFMTSMCALILFGCVIILYAQCTPSRSQWDFSITDKTCWSPWVLVDYAIFAGSFSATVDLYLAVYPTIVLFKLQMSIKKKLALSSALGLGSVATVVAIYKTTRIPGLASPDFSYDTSDLVIWTSMEGNSIIIAACIPTLQPLLELILGRKALGSSSGGRGKSGGQYYNRYGSRGGHGGNRSAATPTMELSDVGAASAATTSKSKRSRTDAVEVDSQESILPADAAKRETVVGSGSGSHHHLGAIQRTDDVVVCYEEHSVGDVEKGSGWSRIG</sequence>
<dbReference type="InterPro" id="IPR052337">
    <property type="entry name" value="SAT4-like"/>
</dbReference>
<dbReference type="GO" id="GO:0016020">
    <property type="term" value="C:membrane"/>
    <property type="evidence" value="ECO:0007669"/>
    <property type="project" value="UniProtKB-SubCell"/>
</dbReference>
<dbReference type="InterPro" id="IPR049326">
    <property type="entry name" value="Rhodopsin_dom_fungi"/>
</dbReference>
<feature type="domain" description="Rhodopsin" evidence="8">
    <location>
        <begin position="39"/>
        <end position="278"/>
    </location>
</feature>
<dbReference type="EMBL" id="MU001700">
    <property type="protein sequence ID" value="KAF2453059.1"/>
    <property type="molecule type" value="Genomic_DNA"/>
</dbReference>
<evidence type="ECO:0000313" key="10">
    <source>
        <dbReference type="Proteomes" id="UP000799766"/>
    </source>
</evidence>
<feature type="transmembrane region" description="Helical" evidence="7">
    <location>
        <begin position="215"/>
        <end position="233"/>
    </location>
</feature>
<dbReference type="PANTHER" id="PTHR33048:SF155">
    <property type="entry name" value="INTEGRAL MEMBRANE PROTEIN"/>
    <property type="match status" value="1"/>
</dbReference>
<gene>
    <name evidence="9" type="ORF">BDY21DRAFT_388291</name>
</gene>